<protein>
    <recommendedName>
        <fullName evidence="5">Lipoprotein</fullName>
    </recommendedName>
</protein>
<dbReference type="RefSeq" id="WP_104879222.1">
    <property type="nucleotide sequence ID" value="NZ_JAJGOI010000004.1"/>
</dbReference>
<proteinExistence type="predicted"/>
<feature type="compositionally biased region" description="Low complexity" evidence="1">
    <location>
        <begin position="48"/>
        <end position="91"/>
    </location>
</feature>
<feature type="region of interest" description="Disordered" evidence="1">
    <location>
        <begin position="23"/>
        <end position="100"/>
    </location>
</feature>
<evidence type="ECO:0000256" key="2">
    <source>
        <dbReference type="SAM" id="SignalP"/>
    </source>
</evidence>
<name>A0A3F3LU72_ENTFC</name>
<feature type="chain" id="PRO_5041084236" description="Lipoprotein" evidence="2">
    <location>
        <begin position="18"/>
        <end position="172"/>
    </location>
</feature>
<reference evidence="3 4" key="1">
    <citation type="submission" date="2015-06" db="EMBL/GenBank/DDBJ databases">
        <title>The Genome Sequence of Enterococcus faecium 131EA1.</title>
        <authorList>
            <consortium name="The Broad Institute Genomics Platform"/>
            <consortium name="The Broad Institute Genome Sequencing Center for Infectious Disease"/>
            <person name="Earl A.M."/>
            <person name="Van Tyne D."/>
            <person name="Lebreton F."/>
            <person name="Saavedra J.T."/>
            <person name="Gilmore M.S."/>
            <person name="Manson Mcguire A."/>
            <person name="Clock S."/>
            <person name="Crupain M."/>
            <person name="Rangan U."/>
            <person name="Young S."/>
            <person name="Abouelleil A."/>
            <person name="Cao P."/>
            <person name="Chapman S.B."/>
            <person name="Griggs A."/>
            <person name="Priest M."/>
            <person name="Shea T."/>
            <person name="Wortman J."/>
            <person name="Nusbaum C."/>
            <person name="Birren B."/>
        </authorList>
    </citation>
    <scope>NUCLEOTIDE SEQUENCE [LARGE SCALE GENOMIC DNA]</scope>
    <source>
        <strain evidence="3 4">131EA1</strain>
    </source>
</reference>
<feature type="compositionally biased region" description="Low complexity" evidence="1">
    <location>
        <begin position="23"/>
        <end position="40"/>
    </location>
</feature>
<dbReference type="PROSITE" id="PS51257">
    <property type="entry name" value="PROKAR_LIPOPROTEIN"/>
    <property type="match status" value="1"/>
</dbReference>
<dbReference type="Proteomes" id="UP000253144">
    <property type="component" value="Unassembled WGS sequence"/>
</dbReference>
<evidence type="ECO:0008006" key="5">
    <source>
        <dbReference type="Google" id="ProtNLM"/>
    </source>
</evidence>
<evidence type="ECO:0000313" key="4">
    <source>
        <dbReference type="Proteomes" id="UP000253144"/>
    </source>
</evidence>
<evidence type="ECO:0000313" key="3">
    <source>
        <dbReference type="EMBL" id="RBS35171.1"/>
    </source>
</evidence>
<gene>
    <name evidence="3" type="ORF">EB12_00599</name>
</gene>
<keyword evidence="2" id="KW-0732">Signal</keyword>
<feature type="signal peptide" evidence="2">
    <location>
        <begin position="1"/>
        <end position="17"/>
    </location>
</feature>
<sequence>MKKFIFVSLFGSLFLLAACGAPSSNSTSSDTQSTNVTSTISEEKSSTIEETTSSSVIEESSNTQSAQVQATVSSTESPEMSSETTTPTSSTNNDQSVFTPDQEQALQMLYNNKPELKDPDISFAFFKMIGSDYLFKSTSISIRQQGGSGTIGFYRVSPQGIVTETDPSGNPY</sequence>
<evidence type="ECO:0000256" key="1">
    <source>
        <dbReference type="SAM" id="MobiDB-lite"/>
    </source>
</evidence>
<accession>A0A3F3LU72</accession>
<comment type="caution">
    <text evidence="3">The sequence shown here is derived from an EMBL/GenBank/DDBJ whole genome shotgun (WGS) entry which is preliminary data.</text>
</comment>
<organism evidence="3 4">
    <name type="scientific">Enterococcus faecium</name>
    <name type="common">Streptococcus faecium</name>
    <dbReference type="NCBI Taxonomy" id="1352"/>
    <lineage>
        <taxon>Bacteria</taxon>
        <taxon>Bacillati</taxon>
        <taxon>Bacillota</taxon>
        <taxon>Bacilli</taxon>
        <taxon>Lactobacillales</taxon>
        <taxon>Enterococcaceae</taxon>
        <taxon>Enterococcus</taxon>
    </lineage>
</organism>
<dbReference type="AlphaFoldDB" id="A0A3F3LU72"/>
<dbReference type="EMBL" id="LEQJ01000002">
    <property type="protein sequence ID" value="RBS35171.1"/>
    <property type="molecule type" value="Genomic_DNA"/>
</dbReference>